<keyword evidence="8" id="KW-1185">Reference proteome</keyword>
<dbReference type="AlphaFoldDB" id="A0A9N9GQE3"/>
<evidence type="ECO:0000259" key="6">
    <source>
        <dbReference type="Pfam" id="PF21719"/>
    </source>
</evidence>
<dbReference type="InterPro" id="IPR031488">
    <property type="entry name" value="Zn_ribbon_mio"/>
</dbReference>
<dbReference type="Pfam" id="PF17034">
    <property type="entry name" value="zinc_ribbon_16"/>
    <property type="match status" value="1"/>
</dbReference>
<protein>
    <submittedName>
        <fullName evidence="7">3257_t:CDS:1</fullName>
    </submittedName>
</protein>
<evidence type="ECO:0000256" key="3">
    <source>
        <dbReference type="ARBA" id="ARBA00022737"/>
    </source>
</evidence>
<dbReference type="PANTHER" id="PTHR16453">
    <property type="entry name" value="WD40 DOMAIN-CONTAINING PROTEIN MIO FAMILY MEMBER"/>
    <property type="match status" value="1"/>
</dbReference>
<dbReference type="InterPro" id="IPR015943">
    <property type="entry name" value="WD40/YVTN_repeat-like_dom_sf"/>
</dbReference>
<dbReference type="GO" id="GO:1904263">
    <property type="term" value="P:positive regulation of TORC1 signaling"/>
    <property type="evidence" value="ECO:0007669"/>
    <property type="project" value="TreeGrafter"/>
</dbReference>
<dbReference type="InterPro" id="IPR001680">
    <property type="entry name" value="WD40_rpt"/>
</dbReference>
<feature type="region of interest" description="Disordered" evidence="4">
    <location>
        <begin position="172"/>
        <end position="203"/>
    </location>
</feature>
<dbReference type="InterPro" id="IPR037593">
    <property type="entry name" value="MIOS/Sea4"/>
</dbReference>
<dbReference type="Pfam" id="PF21719">
    <property type="entry name" value="MIOS_a-sol"/>
    <property type="match status" value="1"/>
</dbReference>
<evidence type="ECO:0000256" key="1">
    <source>
        <dbReference type="ARBA" id="ARBA00009713"/>
    </source>
</evidence>
<dbReference type="SMART" id="SM00320">
    <property type="entry name" value="WD40"/>
    <property type="match status" value="4"/>
</dbReference>
<evidence type="ECO:0000313" key="8">
    <source>
        <dbReference type="Proteomes" id="UP000789508"/>
    </source>
</evidence>
<dbReference type="SUPFAM" id="SSF50978">
    <property type="entry name" value="WD40 repeat-like"/>
    <property type="match status" value="1"/>
</dbReference>
<feature type="compositionally biased region" description="Polar residues" evidence="4">
    <location>
        <begin position="185"/>
        <end position="203"/>
    </location>
</feature>
<keyword evidence="3" id="KW-0677">Repeat</keyword>
<name>A0A9N9GQE3_9GLOM</name>
<dbReference type="InterPro" id="IPR049092">
    <property type="entry name" value="MIOS_a-sol"/>
</dbReference>
<evidence type="ECO:0000259" key="5">
    <source>
        <dbReference type="Pfam" id="PF17034"/>
    </source>
</evidence>
<dbReference type="InterPro" id="IPR036322">
    <property type="entry name" value="WD40_repeat_dom_sf"/>
</dbReference>
<evidence type="ECO:0000256" key="2">
    <source>
        <dbReference type="ARBA" id="ARBA00022574"/>
    </source>
</evidence>
<dbReference type="CDD" id="cd16691">
    <property type="entry name" value="mRING-H2-C3H3C2_Mio"/>
    <property type="match status" value="1"/>
</dbReference>
<keyword evidence="2" id="KW-0853">WD repeat</keyword>
<accession>A0A9N9GQE3</accession>
<comment type="caution">
    <text evidence="7">The sequence shown here is derived from an EMBL/GenBank/DDBJ whole genome shotgun (WGS) entry which is preliminary data.</text>
</comment>
<dbReference type="PANTHER" id="PTHR16453:SF9">
    <property type="entry name" value="GATOR COMPLEX PROTEIN MIOS"/>
    <property type="match status" value="1"/>
</dbReference>
<dbReference type="EMBL" id="CAJVPS010005781">
    <property type="protein sequence ID" value="CAG8618340.1"/>
    <property type="molecule type" value="Genomic_DNA"/>
</dbReference>
<feature type="domain" description="MIOS-like alpha-solenoid" evidence="6">
    <location>
        <begin position="688"/>
        <end position="934"/>
    </location>
</feature>
<comment type="similarity">
    <text evidence="1">Belongs to the WD repeat mio family.</text>
</comment>
<evidence type="ECO:0000256" key="4">
    <source>
        <dbReference type="SAM" id="MobiDB-lite"/>
    </source>
</evidence>
<organism evidence="7 8">
    <name type="scientific">Ambispora leptoticha</name>
    <dbReference type="NCBI Taxonomy" id="144679"/>
    <lineage>
        <taxon>Eukaryota</taxon>
        <taxon>Fungi</taxon>
        <taxon>Fungi incertae sedis</taxon>
        <taxon>Mucoromycota</taxon>
        <taxon>Glomeromycotina</taxon>
        <taxon>Glomeromycetes</taxon>
        <taxon>Archaeosporales</taxon>
        <taxon>Ambisporaceae</taxon>
        <taxon>Ambispora</taxon>
    </lineage>
</organism>
<dbReference type="OrthoDB" id="341486at2759"/>
<dbReference type="Gene3D" id="2.130.10.10">
    <property type="entry name" value="YVTN repeat-like/Quinoprotein amine dehydrogenase"/>
    <property type="match status" value="2"/>
</dbReference>
<dbReference type="Pfam" id="PF21720">
    <property type="entry name" value="MIOS_WD40"/>
    <property type="match status" value="1"/>
</dbReference>
<dbReference type="Proteomes" id="UP000789508">
    <property type="component" value="Unassembled WGS sequence"/>
</dbReference>
<proteinExistence type="inferred from homology"/>
<gene>
    <name evidence="7" type="ORF">ALEPTO_LOCUS8851</name>
</gene>
<reference evidence="7" key="1">
    <citation type="submission" date="2021-06" db="EMBL/GenBank/DDBJ databases">
        <authorList>
            <person name="Kallberg Y."/>
            <person name="Tangrot J."/>
            <person name="Rosling A."/>
        </authorList>
    </citation>
    <scope>NUCLEOTIDE SEQUENCE</scope>
    <source>
        <strain evidence="7">FL130A</strain>
    </source>
</reference>
<feature type="domain" description="GATOR2 complex protein MIO zinc-ribbon like" evidence="5">
    <location>
        <begin position="1051"/>
        <end position="1163"/>
    </location>
</feature>
<evidence type="ECO:0000313" key="7">
    <source>
        <dbReference type="EMBL" id="CAG8618340.1"/>
    </source>
</evidence>
<dbReference type="GO" id="GO:0005737">
    <property type="term" value="C:cytoplasm"/>
    <property type="evidence" value="ECO:0007669"/>
    <property type="project" value="TreeGrafter"/>
</dbReference>
<sequence>MSTARTNRILWSPHPGVNRFLIGSNSNDLKLYEYKPKGHDGNPVIKMIAVKSDLLMKCFTWSPDPNFQNLIAVGQTSGKTLLINMIDDSTFMENNNSSSSNFIKSQTTTATSQSGYLPGQSIAQFQFNVRYTRACNVVRFCETEPRLLASGLEKVRNDCSLLIWDVEQATKVSSSNPPVGDYSKRQYSGSKLSPDQPISRTGSISGWSDRSAIDIGIVGVNGGVGYNNRNIPIISDEFSLTPESAARFNHTFQETQVFSRPLPIVSTLSSSAPSLPRVDDVKPLNSYGNNEAVNSCAWFPTASRRLVAGMAGKYLRIYDLRAESSTHISAVTTKAVYGVKIDTFNVNRFASFEEAGTVHLWDDRKITEPISFFESRPLRILFSPKRAGLLAVLEKDSPHLTLYDIQESSSKYLFSSPNPSQRAFSSMNPELAASSMLPTTLSRQPSMTMSGYAPSSMISGISMLDVDVPILWKSRKIKGSKPITSFTWIPTTSTASSHRILTINKDGIIETMKREESLKISWDPRGNMVLASGKHIKIFDIETKMDHNDYEEDEAEEIEIRKTETHHTPEHSILNGRNNSLYQTPIITTTGPNMYSPKRTMTSAQQFQSPSFLSIQHDIETESGNRTPRPGDITAKDASLLGKRLNIMALDLQHKTVYEERTYDVIDSRHHDDWSPWDLMRNDISAIMRERASQDYSMDCRTNEDIVRNSPKLRALWNWISEAQLRVLENNSHVGTIDHSYHGILTVWKVNQSRFLFDQSDVISVGNSKNSNSSNNNSNSSISPQIFDPNEIPFVQTSKPGQRKLALAICGWGFGKKELEEAIVKMEHSKEFEKAAGWALFHGCTERAIKALNNSRDEKLKLVSTALAGYAIHNQDESYQSNPLWRDMCRNLSLEMREPYLRAMFSYIASGHWLDVLQEEGLSLRDRLGIALRFLNDNQLDAYINDTTKKVILMGDIEGVVLTGLTPEGVNLFEQYVNNTGDVQTASLALSFCVPRRFKDNRVTQWVKSYRQLLDQWEMFHQRARFDIERGKHVNPNRSAEIVSPQVSVRCNFCNHSVAHGSFSPSSSSVVRPLSKGKDGKQRQGFLAKSTCCPECRKPLPRCAICLLNLGTPIDSLRETSSNTPTFDGASGFDLWFTWCQTCRHGGHAIHISQWFQKHKFCP</sequence>
<feature type="non-terminal residue" evidence="7">
    <location>
        <position position="1163"/>
    </location>
</feature>